<reference evidence="1" key="1">
    <citation type="journal article" date="2014" name="Front. Microbiol.">
        <title>High frequency of phylogenetically diverse reductive dehalogenase-homologous genes in deep subseafloor sedimentary metagenomes.</title>
        <authorList>
            <person name="Kawai M."/>
            <person name="Futagami T."/>
            <person name="Toyoda A."/>
            <person name="Takaki Y."/>
            <person name="Nishi S."/>
            <person name="Hori S."/>
            <person name="Arai W."/>
            <person name="Tsubouchi T."/>
            <person name="Morono Y."/>
            <person name="Uchiyama I."/>
            <person name="Ito T."/>
            <person name="Fujiyama A."/>
            <person name="Inagaki F."/>
            <person name="Takami H."/>
        </authorList>
    </citation>
    <scope>NUCLEOTIDE SEQUENCE</scope>
    <source>
        <strain evidence="1">Expedition CK06-06</strain>
    </source>
</reference>
<evidence type="ECO:0000313" key="1">
    <source>
        <dbReference type="EMBL" id="GAH20688.1"/>
    </source>
</evidence>
<organism evidence="1">
    <name type="scientific">marine sediment metagenome</name>
    <dbReference type="NCBI Taxonomy" id="412755"/>
    <lineage>
        <taxon>unclassified sequences</taxon>
        <taxon>metagenomes</taxon>
        <taxon>ecological metagenomes</taxon>
    </lineage>
</organism>
<protein>
    <submittedName>
        <fullName evidence="1">Uncharacterized protein</fullName>
    </submittedName>
</protein>
<dbReference type="AlphaFoldDB" id="X1FIT2"/>
<comment type="caution">
    <text evidence="1">The sequence shown here is derived from an EMBL/GenBank/DDBJ whole genome shotgun (WGS) entry which is preliminary data.</text>
</comment>
<gene>
    <name evidence="1" type="ORF">S03H2_04478</name>
</gene>
<dbReference type="EMBL" id="BARU01001780">
    <property type="protein sequence ID" value="GAH20688.1"/>
    <property type="molecule type" value="Genomic_DNA"/>
</dbReference>
<accession>X1FIT2</accession>
<name>X1FIT2_9ZZZZ</name>
<sequence length="53" mass="6004">MNPKIIKCPECGGETFKITEERLSDRMFASAKRIVTCVGCLYSESLYKIGEEK</sequence>
<proteinExistence type="predicted"/>